<evidence type="ECO:0000256" key="1">
    <source>
        <dbReference type="SAM" id="MobiDB-lite"/>
    </source>
</evidence>
<sequence length="326" mass="35640">MHDPYVRRMIPKPGDPDGEVPIDESFHDQTDDELIDKEVKQMEADDQAIQIILMGLPVDIYAARILSNPRNCQIAQPGINLDQNIQMQMVGGNGGNQFRQYVGQNVRNQNRYNAVQNVRNQNANQNENGNVVAAQAEGKGNAKEFDLMVVAGDLDEIKEVNANCILMANLQQASTSASSPLATSDHRRCRRKTFPANPKNSPPTPIWSIHHTTRHHPPPPPSSPSTAAATTSKTTPQSHIPTLSQPHRCCPIFTRPPYHLTIISSRLPLSPATDIGCVGSAVSDQGTFGFVIETRKGAFGFGGKPPAQRVRLVFIEKGVCFSLGLL</sequence>
<accession>A0A699HN83</accession>
<gene>
    <name evidence="2" type="ORF">Tci_411889</name>
</gene>
<reference evidence="2" key="1">
    <citation type="journal article" date="2019" name="Sci. Rep.">
        <title>Draft genome of Tanacetum cinerariifolium, the natural source of mosquito coil.</title>
        <authorList>
            <person name="Yamashiro T."/>
            <person name="Shiraishi A."/>
            <person name="Satake H."/>
            <person name="Nakayama K."/>
        </authorList>
    </citation>
    <scope>NUCLEOTIDE SEQUENCE</scope>
</reference>
<comment type="caution">
    <text evidence="2">The sequence shown here is derived from an EMBL/GenBank/DDBJ whole genome shotgun (WGS) entry which is preliminary data.</text>
</comment>
<proteinExistence type="predicted"/>
<feature type="region of interest" description="Disordered" evidence="1">
    <location>
        <begin position="1"/>
        <end position="20"/>
    </location>
</feature>
<organism evidence="2">
    <name type="scientific">Tanacetum cinerariifolium</name>
    <name type="common">Dalmatian daisy</name>
    <name type="synonym">Chrysanthemum cinerariifolium</name>
    <dbReference type="NCBI Taxonomy" id="118510"/>
    <lineage>
        <taxon>Eukaryota</taxon>
        <taxon>Viridiplantae</taxon>
        <taxon>Streptophyta</taxon>
        <taxon>Embryophyta</taxon>
        <taxon>Tracheophyta</taxon>
        <taxon>Spermatophyta</taxon>
        <taxon>Magnoliopsida</taxon>
        <taxon>eudicotyledons</taxon>
        <taxon>Gunneridae</taxon>
        <taxon>Pentapetalae</taxon>
        <taxon>asterids</taxon>
        <taxon>campanulids</taxon>
        <taxon>Asterales</taxon>
        <taxon>Asteraceae</taxon>
        <taxon>Asteroideae</taxon>
        <taxon>Anthemideae</taxon>
        <taxon>Anthemidinae</taxon>
        <taxon>Tanacetum</taxon>
    </lineage>
</organism>
<protein>
    <submittedName>
        <fullName evidence="2">Uncharacterized protein</fullName>
    </submittedName>
</protein>
<evidence type="ECO:0000313" key="2">
    <source>
        <dbReference type="EMBL" id="GEY39915.1"/>
    </source>
</evidence>
<feature type="compositionally biased region" description="Low complexity" evidence="1">
    <location>
        <begin position="224"/>
        <end position="236"/>
    </location>
</feature>
<name>A0A699HN83_TANCI</name>
<dbReference type="EMBL" id="BKCJ010175265">
    <property type="protein sequence ID" value="GEY39915.1"/>
    <property type="molecule type" value="Genomic_DNA"/>
</dbReference>
<dbReference type="AlphaFoldDB" id="A0A699HN83"/>
<feature type="region of interest" description="Disordered" evidence="1">
    <location>
        <begin position="175"/>
        <end position="245"/>
    </location>
</feature>